<dbReference type="Proteomes" id="UP000193411">
    <property type="component" value="Unassembled WGS sequence"/>
</dbReference>
<evidence type="ECO:0000313" key="2">
    <source>
        <dbReference type="Proteomes" id="UP000193411"/>
    </source>
</evidence>
<keyword evidence="2" id="KW-1185">Reference proteome</keyword>
<reference evidence="1 2" key="1">
    <citation type="submission" date="2016-07" db="EMBL/GenBank/DDBJ databases">
        <title>Pervasive Adenine N6-methylation of Active Genes in Fungi.</title>
        <authorList>
            <consortium name="DOE Joint Genome Institute"/>
            <person name="Mondo S.J."/>
            <person name="Dannebaum R.O."/>
            <person name="Kuo R.C."/>
            <person name="Labutti K."/>
            <person name="Haridas S."/>
            <person name="Kuo A."/>
            <person name="Salamov A."/>
            <person name="Ahrendt S.R."/>
            <person name="Lipzen A."/>
            <person name="Sullivan W."/>
            <person name="Andreopoulos W.B."/>
            <person name="Clum A."/>
            <person name="Lindquist E."/>
            <person name="Daum C."/>
            <person name="Ramamoorthy G.K."/>
            <person name="Gryganskyi A."/>
            <person name="Culley D."/>
            <person name="Magnuson J.K."/>
            <person name="James T.Y."/>
            <person name="O'Malley M.A."/>
            <person name="Stajich J.E."/>
            <person name="Spatafora J.W."/>
            <person name="Visel A."/>
            <person name="Grigoriev I.V."/>
        </authorList>
    </citation>
    <scope>NUCLEOTIDE SEQUENCE [LARGE SCALE GENOMIC DNA]</scope>
    <source>
        <strain evidence="1 2">PL171</strain>
    </source>
</reference>
<organism evidence="1 2">
    <name type="scientific">Catenaria anguillulae PL171</name>
    <dbReference type="NCBI Taxonomy" id="765915"/>
    <lineage>
        <taxon>Eukaryota</taxon>
        <taxon>Fungi</taxon>
        <taxon>Fungi incertae sedis</taxon>
        <taxon>Blastocladiomycota</taxon>
        <taxon>Blastocladiomycetes</taxon>
        <taxon>Blastocladiales</taxon>
        <taxon>Catenariaceae</taxon>
        <taxon>Catenaria</taxon>
    </lineage>
</organism>
<protein>
    <submittedName>
        <fullName evidence="1">Uncharacterized protein</fullName>
    </submittedName>
</protein>
<proteinExistence type="predicted"/>
<name>A0A1Y2HGA4_9FUNG</name>
<dbReference type="EMBL" id="MCFL01000034">
    <property type="protein sequence ID" value="ORZ33617.1"/>
    <property type="molecule type" value="Genomic_DNA"/>
</dbReference>
<gene>
    <name evidence="1" type="ORF">BCR44DRAFT_1437824</name>
</gene>
<dbReference type="AlphaFoldDB" id="A0A1Y2HGA4"/>
<sequence length="93" mass="10875">MPRRRTSDLLHAGMWRCVRHPRQASAAGASMLRKLSSCSRMHRLTLRMPICPNTASNCSRLRIAFWPFCATIWHTLPRRLHCSRMPRSKVNYL</sequence>
<comment type="caution">
    <text evidence="1">The sequence shown here is derived from an EMBL/GenBank/DDBJ whole genome shotgun (WGS) entry which is preliminary data.</text>
</comment>
<evidence type="ECO:0000313" key="1">
    <source>
        <dbReference type="EMBL" id="ORZ33617.1"/>
    </source>
</evidence>
<accession>A0A1Y2HGA4</accession>